<accession>A0ABS7ZJ05</accession>
<dbReference type="CDD" id="cd00090">
    <property type="entry name" value="HTH_ARSR"/>
    <property type="match status" value="1"/>
</dbReference>
<protein>
    <submittedName>
        <fullName evidence="3">PadR family transcriptional regulator</fullName>
    </submittedName>
</protein>
<feature type="domain" description="Transcription regulator PadR N-terminal" evidence="2">
    <location>
        <begin position="71"/>
        <end position="139"/>
    </location>
</feature>
<feature type="compositionally biased region" description="Gly residues" evidence="1">
    <location>
        <begin position="43"/>
        <end position="56"/>
    </location>
</feature>
<evidence type="ECO:0000313" key="4">
    <source>
        <dbReference type="Proteomes" id="UP001319870"/>
    </source>
</evidence>
<dbReference type="InterPro" id="IPR005149">
    <property type="entry name" value="Tscrpt_reg_PadR_N"/>
</dbReference>
<dbReference type="Pfam" id="PF03551">
    <property type="entry name" value="PadR"/>
    <property type="match status" value="1"/>
</dbReference>
<gene>
    <name evidence="3" type="ORF">LEP48_14055</name>
</gene>
<proteinExistence type="predicted"/>
<dbReference type="EMBL" id="JAIXCQ010000010">
    <property type="protein sequence ID" value="MCA5894462.1"/>
    <property type="molecule type" value="Genomic_DNA"/>
</dbReference>
<dbReference type="PANTHER" id="PTHR43252:SF2">
    <property type="entry name" value="TRANSCRIPTION REGULATOR, PADR-LIKE FAMILY"/>
    <property type="match status" value="1"/>
</dbReference>
<dbReference type="PANTHER" id="PTHR43252">
    <property type="entry name" value="TRANSCRIPTIONAL REGULATOR YQJI"/>
    <property type="match status" value="1"/>
</dbReference>
<organism evidence="3 4">
    <name type="scientific">Isoptericola luteus</name>
    <dbReference type="NCBI Taxonomy" id="2879484"/>
    <lineage>
        <taxon>Bacteria</taxon>
        <taxon>Bacillati</taxon>
        <taxon>Actinomycetota</taxon>
        <taxon>Actinomycetes</taxon>
        <taxon>Micrococcales</taxon>
        <taxon>Promicromonosporaceae</taxon>
        <taxon>Isoptericola</taxon>
    </lineage>
</organism>
<keyword evidence="4" id="KW-1185">Reference proteome</keyword>
<name>A0ABS7ZJ05_9MICO</name>
<reference evidence="3 4" key="1">
    <citation type="submission" date="2021-09" db="EMBL/GenBank/DDBJ databases">
        <title>Isoptericola luteus sp. nov., a novel bacterium isolated from Harbin, the capital city of Heilongjiang province.</title>
        <authorList>
            <person name="Li J."/>
        </authorList>
    </citation>
    <scope>NUCLEOTIDE SEQUENCE [LARGE SCALE GENOMIC DNA]</scope>
    <source>
        <strain evidence="3 4">NEAU-Y5</strain>
    </source>
</reference>
<evidence type="ECO:0000256" key="1">
    <source>
        <dbReference type="SAM" id="MobiDB-lite"/>
    </source>
</evidence>
<dbReference type="InterPro" id="IPR036390">
    <property type="entry name" value="WH_DNA-bd_sf"/>
</dbReference>
<feature type="region of interest" description="Disordered" evidence="1">
    <location>
        <begin position="1"/>
        <end position="63"/>
    </location>
</feature>
<dbReference type="InterPro" id="IPR011991">
    <property type="entry name" value="ArsR-like_HTH"/>
</dbReference>
<dbReference type="Proteomes" id="UP001319870">
    <property type="component" value="Unassembled WGS sequence"/>
</dbReference>
<feature type="compositionally biased region" description="Basic and acidic residues" evidence="1">
    <location>
        <begin position="31"/>
        <end position="42"/>
    </location>
</feature>
<evidence type="ECO:0000313" key="3">
    <source>
        <dbReference type="EMBL" id="MCA5894462.1"/>
    </source>
</evidence>
<dbReference type="SUPFAM" id="SSF46785">
    <property type="entry name" value="Winged helix' DNA-binding domain"/>
    <property type="match status" value="1"/>
</dbReference>
<feature type="compositionally biased region" description="Basic and acidic residues" evidence="1">
    <location>
        <begin position="1"/>
        <end position="18"/>
    </location>
</feature>
<sequence length="223" mass="23656">MHPRHTHDFPYDNVDPRGARRRRGDFPEGGDAPRRGRPDGRGRGFGPGFGPGTRGGGRGRRAGRGEIRAAILLLLTEQPMHGYQVITELADRTDGGWRPSPGAVYPAISQLQDEGLVAVAEDGGRRLATLTDAGRAHVAEHRAELGTPWETFTADPRRGGHELHAAMRALGGAVEQVARAGSAEQAAAAAALVDRARREVYLLLAGEAPAGDSDAGTDTHTDE</sequence>
<dbReference type="Gene3D" id="1.10.10.10">
    <property type="entry name" value="Winged helix-like DNA-binding domain superfamily/Winged helix DNA-binding domain"/>
    <property type="match status" value="1"/>
</dbReference>
<dbReference type="InterPro" id="IPR036388">
    <property type="entry name" value="WH-like_DNA-bd_sf"/>
</dbReference>
<dbReference type="RefSeq" id="WP_225566229.1">
    <property type="nucleotide sequence ID" value="NZ_JAIXCQ010000010.1"/>
</dbReference>
<comment type="caution">
    <text evidence="3">The sequence shown here is derived from an EMBL/GenBank/DDBJ whole genome shotgun (WGS) entry which is preliminary data.</text>
</comment>
<evidence type="ECO:0000259" key="2">
    <source>
        <dbReference type="Pfam" id="PF03551"/>
    </source>
</evidence>